<feature type="domain" description="4Fe-4S ferredoxin-type" evidence="4">
    <location>
        <begin position="43"/>
        <end position="66"/>
    </location>
</feature>
<dbReference type="InterPro" id="IPR007525">
    <property type="entry name" value="FrhB_FdhB_C"/>
</dbReference>
<dbReference type="InterPro" id="IPR007516">
    <property type="entry name" value="Co_F420_Hydgase/DH_bsu_N"/>
</dbReference>
<evidence type="ECO:0000256" key="1">
    <source>
        <dbReference type="ARBA" id="ARBA00022723"/>
    </source>
</evidence>
<name>A0ABZ3EUG6_9FIRM</name>
<evidence type="ECO:0000256" key="2">
    <source>
        <dbReference type="ARBA" id="ARBA00023004"/>
    </source>
</evidence>
<dbReference type="Pfam" id="PF13237">
    <property type="entry name" value="Fer4_10"/>
    <property type="match status" value="1"/>
</dbReference>
<accession>A0ABZ3EUG6</accession>
<evidence type="ECO:0000313" key="5">
    <source>
        <dbReference type="EMBL" id="XAH73465.1"/>
    </source>
</evidence>
<protein>
    <submittedName>
        <fullName evidence="5">Coenzyme F420 hydrogenase/dehydrogenase, beta subunit C-terminal domain</fullName>
    </submittedName>
</protein>
<gene>
    <name evidence="5" type="ORF">V6984_18485</name>
</gene>
<dbReference type="InterPro" id="IPR017900">
    <property type="entry name" value="4Fe4S_Fe_S_CS"/>
</dbReference>
<dbReference type="InterPro" id="IPR045220">
    <property type="entry name" value="FRHB/FDHB/HCAR-like"/>
</dbReference>
<dbReference type="Gene3D" id="3.30.70.20">
    <property type="match status" value="1"/>
</dbReference>
<organism evidence="5 6">
    <name type="scientific">Kineothrix sedimenti</name>
    <dbReference type="NCBI Taxonomy" id="3123317"/>
    <lineage>
        <taxon>Bacteria</taxon>
        <taxon>Bacillati</taxon>
        <taxon>Bacillota</taxon>
        <taxon>Clostridia</taxon>
        <taxon>Lachnospirales</taxon>
        <taxon>Lachnospiraceae</taxon>
        <taxon>Kineothrix</taxon>
    </lineage>
</organism>
<feature type="domain" description="4Fe-4S ferredoxin-type" evidence="4">
    <location>
        <begin position="8"/>
        <end position="37"/>
    </location>
</feature>
<dbReference type="PROSITE" id="PS00198">
    <property type="entry name" value="4FE4S_FER_1"/>
    <property type="match status" value="2"/>
</dbReference>
<dbReference type="Pfam" id="PF04432">
    <property type="entry name" value="FrhB_FdhB_C"/>
    <property type="match status" value="1"/>
</dbReference>
<dbReference type="Proteomes" id="UP001451571">
    <property type="component" value="Chromosome"/>
</dbReference>
<evidence type="ECO:0000259" key="4">
    <source>
        <dbReference type="PROSITE" id="PS51379"/>
    </source>
</evidence>
<proteinExistence type="predicted"/>
<dbReference type="PROSITE" id="PS51379">
    <property type="entry name" value="4FE4S_FER_2"/>
    <property type="match status" value="2"/>
</dbReference>
<keyword evidence="1" id="KW-0479">Metal-binding</keyword>
<keyword evidence="2" id="KW-0408">Iron</keyword>
<evidence type="ECO:0000313" key="6">
    <source>
        <dbReference type="Proteomes" id="UP001451571"/>
    </source>
</evidence>
<evidence type="ECO:0000256" key="3">
    <source>
        <dbReference type="ARBA" id="ARBA00023014"/>
    </source>
</evidence>
<dbReference type="PANTHER" id="PTHR31332:SF0">
    <property type="entry name" value="7-HYDROXYMETHYL CHLOROPHYLL A REDUCTASE, CHLOROPLASTIC"/>
    <property type="match status" value="1"/>
</dbReference>
<dbReference type="InterPro" id="IPR017896">
    <property type="entry name" value="4Fe4S_Fe-S-bd"/>
</dbReference>
<dbReference type="EMBL" id="CP146256">
    <property type="protein sequence ID" value="XAH73465.1"/>
    <property type="molecule type" value="Genomic_DNA"/>
</dbReference>
<dbReference type="SUPFAM" id="SSF54862">
    <property type="entry name" value="4Fe-4S ferredoxins"/>
    <property type="match status" value="1"/>
</dbReference>
<dbReference type="RefSeq" id="WP_342757069.1">
    <property type="nucleotide sequence ID" value="NZ_CP146256.1"/>
</dbReference>
<keyword evidence="6" id="KW-1185">Reference proteome</keyword>
<sequence>MNDCNTLRNMVINRNLCTYCGTCVGMCPTNALSADNGSIYCLPEKCIACGKCVNVCPGAEFNYPEFESKLFSKTDIKNSDNTLGVYKYIYSGYSKNENIRKKGASGGIITEILLFLLSTQVVDGVIVTMQDAENIMKVQATIVDKVEDVLSAAQSKYISSPTNVILEQIRGTNKRYAYVGLPCQIQGLHKALENDKKLKDNIHIIVGLFCGFNMSQDATKFLIRKSRFAPNEIEELSYRKKRNDQTGFYIRSNQNEFFIEKHGYTFLNLFFSPERCLACYDYSAEFADISVGDAWEHGIGWSRIICRTEKGEQLLKDIINNDKIVVDDSSVQQIKETQKKIIKHKKIEIWIRKKYKRDFPEYHIYPNEKISFTKRINAHIMALILIIGHGKLGRFLLNIVPFSILIKLSKLLRK</sequence>
<keyword evidence="3" id="KW-0411">Iron-sulfur</keyword>
<dbReference type="PANTHER" id="PTHR31332">
    <property type="entry name" value="7-HYDROXYMETHYL CHLOROPHYLL A REDUCTASE, CHLOROPLASTIC"/>
    <property type="match status" value="1"/>
</dbReference>
<reference evidence="5 6" key="1">
    <citation type="submission" date="2024-02" db="EMBL/GenBank/DDBJ databases">
        <title>Bacterial strain from lacustrine sediment.</title>
        <authorList>
            <person name="Petit C."/>
            <person name="Fadhlaoui K."/>
        </authorList>
    </citation>
    <scope>NUCLEOTIDE SEQUENCE [LARGE SCALE GENOMIC DNA]</scope>
    <source>
        <strain evidence="5 6">IPX-CK</strain>
    </source>
</reference>
<dbReference type="Pfam" id="PF04422">
    <property type="entry name" value="FrhB_FdhB_N"/>
    <property type="match status" value="1"/>
</dbReference>